<feature type="region of interest" description="Disordered" evidence="1">
    <location>
        <begin position="88"/>
        <end position="112"/>
    </location>
</feature>
<evidence type="ECO:0000256" key="1">
    <source>
        <dbReference type="SAM" id="MobiDB-lite"/>
    </source>
</evidence>
<sequence>MSERGGAQMEQVQIRFRFDEGDDEGEALRSLYRRLYRDPSLERTTKVELQEAPQEEGAMGGAWETVNILLTHATALSSLAVSVAAWRQSRPSAPPLNAQSNGTTVTVRTDDPEAVRRLLEALSSADNSNSDDSGDSSEG</sequence>
<name>A0ABW8M0H5_9ACTN</name>
<comment type="caution">
    <text evidence="2">The sequence shown here is derived from an EMBL/GenBank/DDBJ whole genome shotgun (WGS) entry which is preliminary data.</text>
</comment>
<dbReference type="Pfam" id="PF19953">
    <property type="entry name" value="EACC1"/>
    <property type="match status" value="1"/>
</dbReference>
<organism evidence="2 3">
    <name type="scientific">Streptomyces milbemycinicus</name>
    <dbReference type="NCBI Taxonomy" id="476552"/>
    <lineage>
        <taxon>Bacteria</taxon>
        <taxon>Bacillati</taxon>
        <taxon>Actinomycetota</taxon>
        <taxon>Actinomycetes</taxon>
        <taxon>Kitasatosporales</taxon>
        <taxon>Streptomycetaceae</taxon>
        <taxon>Streptomyces</taxon>
    </lineage>
</organism>
<dbReference type="Proteomes" id="UP001620295">
    <property type="component" value="Unassembled WGS sequence"/>
</dbReference>
<dbReference type="InterPro" id="IPR045428">
    <property type="entry name" value="EACC1"/>
</dbReference>
<feature type="compositionally biased region" description="Polar residues" evidence="1">
    <location>
        <begin position="97"/>
        <end position="107"/>
    </location>
</feature>
<gene>
    <name evidence="2" type="ORF">ACI2L5_43270</name>
</gene>
<feature type="compositionally biased region" description="Low complexity" evidence="1">
    <location>
        <begin position="120"/>
        <end position="131"/>
    </location>
</feature>
<dbReference type="RefSeq" id="WP_404748492.1">
    <property type="nucleotide sequence ID" value="NZ_JBJDQH010000019.1"/>
</dbReference>
<evidence type="ECO:0000313" key="2">
    <source>
        <dbReference type="EMBL" id="MFK4271684.1"/>
    </source>
</evidence>
<keyword evidence="3" id="KW-1185">Reference proteome</keyword>
<proteinExistence type="predicted"/>
<evidence type="ECO:0000313" key="3">
    <source>
        <dbReference type="Proteomes" id="UP001620295"/>
    </source>
</evidence>
<reference evidence="2 3" key="1">
    <citation type="submission" date="2024-11" db="EMBL/GenBank/DDBJ databases">
        <title>The Natural Products Discovery Center: Release of the First 8490 Sequenced Strains for Exploring Actinobacteria Biosynthetic Diversity.</title>
        <authorList>
            <person name="Kalkreuter E."/>
            <person name="Kautsar S.A."/>
            <person name="Yang D."/>
            <person name="Bader C.D."/>
            <person name="Teijaro C.N."/>
            <person name="Fluegel L."/>
            <person name="Davis C.M."/>
            <person name="Simpson J.R."/>
            <person name="Lauterbach L."/>
            <person name="Steele A.D."/>
            <person name="Gui C."/>
            <person name="Meng S."/>
            <person name="Li G."/>
            <person name="Viehrig K."/>
            <person name="Ye F."/>
            <person name="Su P."/>
            <person name="Kiefer A.F."/>
            <person name="Nichols A."/>
            <person name="Cepeda A.J."/>
            <person name="Yan W."/>
            <person name="Fan B."/>
            <person name="Jiang Y."/>
            <person name="Adhikari A."/>
            <person name="Zheng C.-J."/>
            <person name="Schuster L."/>
            <person name="Cowan T.M."/>
            <person name="Smanski M.J."/>
            <person name="Chevrette M.G."/>
            <person name="De Carvalho L.P.S."/>
            <person name="Shen B."/>
        </authorList>
    </citation>
    <scope>NUCLEOTIDE SEQUENCE [LARGE SCALE GENOMIC DNA]</scope>
    <source>
        <strain evidence="2 3">NPDC020863</strain>
    </source>
</reference>
<protein>
    <submittedName>
        <fullName evidence="2">Uncharacterized protein</fullName>
    </submittedName>
</protein>
<feature type="region of interest" description="Disordered" evidence="1">
    <location>
        <begin position="120"/>
        <end position="139"/>
    </location>
</feature>
<dbReference type="EMBL" id="JBJDQH010000019">
    <property type="protein sequence ID" value="MFK4271684.1"/>
    <property type="molecule type" value="Genomic_DNA"/>
</dbReference>
<accession>A0ABW8M0H5</accession>